<evidence type="ECO:0000313" key="1">
    <source>
        <dbReference type="EMBL" id="GBO45571.1"/>
    </source>
</evidence>
<organism evidence="1 2">
    <name type="scientific">Araneus ventricosus</name>
    <name type="common">Orbweaver spider</name>
    <name type="synonym">Epeira ventricosa</name>
    <dbReference type="NCBI Taxonomy" id="182803"/>
    <lineage>
        <taxon>Eukaryota</taxon>
        <taxon>Metazoa</taxon>
        <taxon>Ecdysozoa</taxon>
        <taxon>Arthropoda</taxon>
        <taxon>Chelicerata</taxon>
        <taxon>Arachnida</taxon>
        <taxon>Araneae</taxon>
        <taxon>Araneomorphae</taxon>
        <taxon>Entelegynae</taxon>
        <taxon>Araneoidea</taxon>
        <taxon>Araneidae</taxon>
        <taxon>Araneus</taxon>
    </lineage>
</organism>
<comment type="caution">
    <text evidence="1">The sequence shown here is derived from an EMBL/GenBank/DDBJ whole genome shotgun (WGS) entry which is preliminary data.</text>
</comment>
<dbReference type="Proteomes" id="UP000499080">
    <property type="component" value="Unassembled WGS sequence"/>
</dbReference>
<name>A0A4Y2X7L9_ARAVE</name>
<dbReference type="AlphaFoldDB" id="A0A4Y2X7L9"/>
<gene>
    <name evidence="1" type="ORF">AVEN_271464_1</name>
</gene>
<protein>
    <submittedName>
        <fullName evidence="1">Uncharacterized protein</fullName>
    </submittedName>
</protein>
<accession>A0A4Y2X7L9</accession>
<dbReference type="EMBL" id="BGPR01072728">
    <property type="protein sequence ID" value="GBO45571.1"/>
    <property type="molecule type" value="Genomic_DNA"/>
</dbReference>
<proteinExistence type="predicted"/>
<evidence type="ECO:0000313" key="2">
    <source>
        <dbReference type="Proteomes" id="UP000499080"/>
    </source>
</evidence>
<sequence length="96" mass="10771">MNGYEEATRTVGKQIMASKPEQFPSPQCCVCQEIYDQARDLHHRIPTTYLPDLAPCDFLLFPNVSQTRLETVVAAKANASEGMKQLSGNDLEHFLD</sequence>
<reference evidence="1 2" key="1">
    <citation type="journal article" date="2019" name="Sci. Rep.">
        <title>Orb-weaving spider Araneus ventricosus genome elucidates the spidroin gene catalogue.</title>
        <authorList>
            <person name="Kono N."/>
            <person name="Nakamura H."/>
            <person name="Ohtoshi R."/>
            <person name="Moran D.A.P."/>
            <person name="Shinohara A."/>
            <person name="Yoshida Y."/>
            <person name="Fujiwara M."/>
            <person name="Mori M."/>
            <person name="Tomita M."/>
            <person name="Arakawa K."/>
        </authorList>
    </citation>
    <scope>NUCLEOTIDE SEQUENCE [LARGE SCALE GENOMIC DNA]</scope>
</reference>
<keyword evidence="2" id="KW-1185">Reference proteome</keyword>
<dbReference type="OrthoDB" id="6434393at2759"/>